<reference evidence="1" key="1">
    <citation type="submission" date="2024-07" db="EMBL/GenBank/DDBJ databases">
        <authorList>
            <person name="Yu S.T."/>
        </authorList>
    </citation>
    <scope>NUCLEOTIDE SEQUENCE</scope>
    <source>
        <strain evidence="1">Y1</strain>
    </source>
</reference>
<dbReference type="AlphaFoldDB" id="A0AB39TTU7"/>
<organism evidence="1">
    <name type="scientific">Streptomyces sp. Y1</name>
    <dbReference type="NCBI Taxonomy" id="3238634"/>
    <lineage>
        <taxon>Bacteria</taxon>
        <taxon>Bacillati</taxon>
        <taxon>Actinomycetota</taxon>
        <taxon>Actinomycetes</taxon>
        <taxon>Kitasatosporales</taxon>
        <taxon>Streptomycetaceae</taxon>
        <taxon>Streptomyces</taxon>
    </lineage>
</organism>
<dbReference type="InterPro" id="IPR036188">
    <property type="entry name" value="FAD/NAD-bd_sf"/>
</dbReference>
<gene>
    <name evidence="1" type="ORF">AB2U05_30295</name>
</gene>
<dbReference type="PRINTS" id="PR00368">
    <property type="entry name" value="FADPNR"/>
</dbReference>
<dbReference type="RefSeq" id="WP_369184843.1">
    <property type="nucleotide sequence ID" value="NZ_CP163445.1"/>
</dbReference>
<dbReference type="EMBL" id="CP163445">
    <property type="protein sequence ID" value="XDQ82478.1"/>
    <property type="molecule type" value="Genomic_DNA"/>
</dbReference>
<accession>A0AB39TTU7</accession>
<protein>
    <submittedName>
        <fullName evidence="1">FrbG</fullName>
    </submittedName>
</protein>
<evidence type="ECO:0000313" key="1">
    <source>
        <dbReference type="EMBL" id="XDQ82478.1"/>
    </source>
</evidence>
<name>A0AB39TTU7_9ACTN</name>
<dbReference type="Gene3D" id="3.50.50.60">
    <property type="entry name" value="FAD/NAD(P)-binding domain"/>
    <property type="match status" value="1"/>
</dbReference>
<dbReference type="SUPFAM" id="SSF51905">
    <property type="entry name" value="FAD/NAD(P)-binding domain"/>
    <property type="match status" value="1"/>
</dbReference>
<proteinExistence type="predicted"/>
<sequence length="437" mass="45600">MTHYATVICGGGPAGVSAVVAAAVQGRLEEFLDRGVLLVEATGRAGSGSIPHYGIRANSLGSAFLECLDGPAGSGLLAGLADSAEARELRGWADEYPPLPVVGAFLTLVGERVVDALRRHPRCDALLGHRVVEVRTGPERATVLLSGPDGELSHTGDRVLLTMGGRERTELAPDALAALVARRPGLRVLSSGEVITDPSWHPDAASPHRALGSIAVLGGAHSAWAVAAHLARLARAGWFAGPVEVTVVERRLPPIFYFSAAEARAEGYRWDEADVCGPSGRVHRFGGLRGPARELARQVMGLAAEKAPDGFGQVVLDGPWTAEALEAAVGDADLVITALGYDARLPRLLGADGRELELARPRGAVDTGRDGLPGLAAGGSAERLVMYGLGAGLVPSEETGGEPGYRGRLDGVWVYQHDIGAVILRALLANDRTEEGR</sequence>